<accession>A0A3N4U856</accession>
<keyword evidence="2" id="KW-1185">Reference proteome</keyword>
<comment type="caution">
    <text evidence="1">The sequence shown here is derived from an EMBL/GenBank/DDBJ whole genome shotgun (WGS) entry which is preliminary data.</text>
</comment>
<evidence type="ECO:0000313" key="1">
    <source>
        <dbReference type="EMBL" id="RPE63149.1"/>
    </source>
</evidence>
<name>A0A3N4U856_9RHOB</name>
<protein>
    <submittedName>
        <fullName evidence="1">Uncharacterized protein</fullName>
    </submittedName>
</protein>
<dbReference type="Proteomes" id="UP000269689">
    <property type="component" value="Unassembled WGS sequence"/>
</dbReference>
<reference evidence="1 2" key="1">
    <citation type="submission" date="2018-11" db="EMBL/GenBank/DDBJ databases">
        <title>Genomic Encyclopedia of Type Strains, Phase IV (KMG-IV): sequencing the most valuable type-strain genomes for metagenomic binning, comparative biology and taxonomic classification.</title>
        <authorList>
            <person name="Goeker M."/>
        </authorList>
    </citation>
    <scope>NUCLEOTIDE SEQUENCE [LARGE SCALE GENOMIC DNA]</scope>
    <source>
        <strain evidence="1 2">DSM 104731</strain>
    </source>
</reference>
<dbReference type="RefSeq" id="WP_123794060.1">
    <property type="nucleotide sequence ID" value="NZ_RKQK01000005.1"/>
</dbReference>
<evidence type="ECO:0000313" key="2">
    <source>
        <dbReference type="Proteomes" id="UP000269689"/>
    </source>
</evidence>
<sequence>MSDLSLGRPSAAVPSTIRLSTSGLTFSAPDGFCIDLDSVKETADSGFVMMAGCNALRGRSTSQPKSSMVTAVFSSPMPDGQGLTAQALAAYFNTEQGRAALSRGGVSETVEISMATSEDDILVIHTKDSSPVTVRGLAAEDWRAFAMVQNRLVTLTAVPFSGISAAGLSPNDLVLQAMRKLLQENANLDV</sequence>
<dbReference type="EMBL" id="RKQK01000005">
    <property type="protein sequence ID" value="RPE63149.1"/>
    <property type="molecule type" value="Genomic_DNA"/>
</dbReference>
<organism evidence="1 2">
    <name type="scientific">Pacificibacter maritimus</name>
    <dbReference type="NCBI Taxonomy" id="762213"/>
    <lineage>
        <taxon>Bacteria</taxon>
        <taxon>Pseudomonadati</taxon>
        <taxon>Pseudomonadota</taxon>
        <taxon>Alphaproteobacteria</taxon>
        <taxon>Rhodobacterales</taxon>
        <taxon>Roseobacteraceae</taxon>
        <taxon>Pacificibacter</taxon>
    </lineage>
</organism>
<dbReference type="OrthoDB" id="7829925at2"/>
<dbReference type="AlphaFoldDB" id="A0A3N4U856"/>
<gene>
    <name evidence="1" type="ORF">EDD53_2746</name>
</gene>
<proteinExistence type="predicted"/>